<gene>
    <name evidence="2" type="ORF">SSS_2689</name>
</gene>
<dbReference type="AlphaFoldDB" id="A0A834R2G6"/>
<evidence type="ECO:0008006" key="5">
    <source>
        <dbReference type="Google" id="ProtNLM"/>
    </source>
</evidence>
<dbReference type="NCBIfam" id="TIGR00259">
    <property type="entry name" value="thylakoid_BtpA"/>
    <property type="match status" value="1"/>
</dbReference>
<dbReference type="InterPro" id="IPR005137">
    <property type="entry name" value="BtpA"/>
</dbReference>
<dbReference type="OrthoDB" id="10045006at2759"/>
<dbReference type="Pfam" id="PF03437">
    <property type="entry name" value="BtpA"/>
    <property type="match status" value="1"/>
</dbReference>
<keyword evidence="4" id="KW-1185">Reference proteome</keyword>
<evidence type="ECO:0000313" key="2">
    <source>
        <dbReference type="EMBL" id="KAF7488329.1"/>
    </source>
</evidence>
<evidence type="ECO:0000313" key="4">
    <source>
        <dbReference type="Proteomes" id="UP000070412"/>
    </source>
</evidence>
<dbReference type="InterPro" id="IPR011060">
    <property type="entry name" value="RibuloseP-bd_barrel"/>
</dbReference>
<dbReference type="SUPFAM" id="SSF51366">
    <property type="entry name" value="Ribulose-phoshate binding barrel"/>
    <property type="match status" value="1"/>
</dbReference>
<dbReference type="PANTHER" id="PTHR21381:SF3">
    <property type="entry name" value="SGC REGION PROTEIN SGCQ-RELATED"/>
    <property type="match status" value="1"/>
</dbReference>
<evidence type="ECO:0000256" key="1">
    <source>
        <dbReference type="ARBA" id="ARBA00006007"/>
    </source>
</evidence>
<dbReference type="EnsemblMetazoa" id="SSS_2689s_mrna">
    <property type="protein sequence ID" value="KAF7488329.1"/>
    <property type="gene ID" value="SSS_2689"/>
</dbReference>
<reference evidence="3" key="3">
    <citation type="submission" date="2022-06" db="UniProtKB">
        <authorList>
            <consortium name="EnsemblMetazoa"/>
        </authorList>
    </citation>
    <scope>IDENTIFICATION</scope>
</reference>
<accession>A0A834R2G6</accession>
<dbReference type="PIRSF" id="PIRSF005956">
    <property type="entry name" value="BtpA"/>
    <property type="match status" value="1"/>
</dbReference>
<evidence type="ECO:0000313" key="3">
    <source>
        <dbReference type="EnsemblMetazoa" id="KAF7488329.1"/>
    </source>
</evidence>
<reference evidence="2" key="2">
    <citation type="submission" date="2020-01" db="EMBL/GenBank/DDBJ databases">
        <authorList>
            <person name="Korhonen P.K.K."/>
            <person name="Guangxu M.G."/>
            <person name="Wang T.W."/>
            <person name="Stroehlein A.J.S."/>
            <person name="Young N.D."/>
            <person name="Ang C.-S.A."/>
            <person name="Fernando D.W.F."/>
            <person name="Lu H.L."/>
            <person name="Taylor S.T."/>
            <person name="Ehtesham M.E.M."/>
            <person name="Najaraj S.H.N."/>
            <person name="Harsha G.H.G."/>
            <person name="Madugundu A.M."/>
            <person name="Renuse S.R."/>
            <person name="Holt D.H."/>
            <person name="Pandey A.P."/>
            <person name="Papenfuss A.P."/>
            <person name="Gasser R.B.G."/>
            <person name="Fischer K.F."/>
        </authorList>
    </citation>
    <scope>NUCLEOTIDE SEQUENCE</scope>
    <source>
        <strain evidence="2">SSS_KF_BRIS2020</strain>
    </source>
</reference>
<comment type="similarity">
    <text evidence="1">Belongs to the BtpA family.</text>
</comment>
<sequence length="281" mass="31449">MTQLKFFQFFPKNMISIIGMIHVRALPGTPCCTSFFDLKKLIDIACEEASIYVKYGLQGICIENMFDRPYINSNALPGPEITAVMTRICSEVRRVAPNIPCGVQILAGLNHQALAVAQAAELQFIRAEGYIFSHIADEGLMIDACAGPLLRYRKQIDAENVMIFCDIKKKHSSHSITADLDLKETAQAAKFFLSDGIIITGKETGNVPEEEHLQQAKQIENIPLLVGSGVNDSNIQLMIDHKINAAIIGSHFKIDGKWFNDIDEKRVENFMNKWNQIYTSK</sequence>
<proteinExistence type="inferred from homology"/>
<protein>
    <recommendedName>
        <fullName evidence="5">BtpA domain containing protein</fullName>
    </recommendedName>
</protein>
<reference evidence="4" key="1">
    <citation type="journal article" date="2020" name="PLoS Negl. Trop. Dis.">
        <title>High-quality nuclear genome for Sarcoptes scabiei-A critical resource for a neglected parasite.</title>
        <authorList>
            <person name="Korhonen P.K."/>
            <person name="Gasser R.B."/>
            <person name="Ma G."/>
            <person name="Wang T."/>
            <person name="Stroehlein A.J."/>
            <person name="Young N.D."/>
            <person name="Ang C.S."/>
            <person name="Fernando D.D."/>
            <person name="Lu H.C."/>
            <person name="Taylor S."/>
            <person name="Reynolds S.L."/>
            <person name="Mofiz E."/>
            <person name="Najaraj S.H."/>
            <person name="Gowda H."/>
            <person name="Madugundu A."/>
            <person name="Renuse S."/>
            <person name="Holt D."/>
            <person name="Pandey A."/>
            <person name="Papenfuss A.T."/>
            <person name="Fischer K."/>
        </authorList>
    </citation>
    <scope>NUCLEOTIDE SEQUENCE [LARGE SCALE GENOMIC DNA]</scope>
</reference>
<name>A0A834R2G6_SARSC</name>
<dbReference type="PANTHER" id="PTHR21381">
    <property type="entry name" value="ZGC:162297"/>
    <property type="match status" value="1"/>
</dbReference>
<dbReference type="Proteomes" id="UP000070412">
    <property type="component" value="Unassembled WGS sequence"/>
</dbReference>
<organism evidence="2">
    <name type="scientific">Sarcoptes scabiei</name>
    <name type="common">Itch mite</name>
    <name type="synonym">Acarus scabiei</name>
    <dbReference type="NCBI Taxonomy" id="52283"/>
    <lineage>
        <taxon>Eukaryota</taxon>
        <taxon>Metazoa</taxon>
        <taxon>Ecdysozoa</taxon>
        <taxon>Arthropoda</taxon>
        <taxon>Chelicerata</taxon>
        <taxon>Arachnida</taxon>
        <taxon>Acari</taxon>
        <taxon>Acariformes</taxon>
        <taxon>Sarcoptiformes</taxon>
        <taxon>Astigmata</taxon>
        <taxon>Psoroptidia</taxon>
        <taxon>Sarcoptoidea</taxon>
        <taxon>Sarcoptidae</taxon>
        <taxon>Sarcoptinae</taxon>
        <taxon>Sarcoptes</taxon>
    </lineage>
</organism>
<dbReference type="EMBL" id="WVUK01000066">
    <property type="protein sequence ID" value="KAF7488329.1"/>
    <property type="molecule type" value="Genomic_DNA"/>
</dbReference>